<feature type="domain" description="PAS" evidence="2">
    <location>
        <begin position="274"/>
        <end position="344"/>
    </location>
</feature>
<sequence length="1094" mass="123486">MSKAQAIQSEDKEFLAYTSRFLRLIDSLPGIVFSGSNDAQWSMQYLSRGCLALTGYSSDELAQKGGEAFNAITHPEDLPRVLATLSAAIASSEPYEVEYRIRTKSGEEKWVLEKGHRVLDEDQCTCGIEGFITDITPLKRAEAALIQAEARWRSLIHNSSDLITILDAQGTVLYHSPVLKRLLGYHPQNCEGKSAFGLVHPQDRKQVQQTFQQAITHTEFTLTVEYRFRHQDGSWRFLESTGRNLLADPAVAGIVVNTRDITDHKRTESALRQAEEKYRSIFENAVEGIFQSSPEGRYIRVNPALARMYGYDSPEELLAHLTDIGRQLYVDPERRAEFQRLIDQQTIVTHFEAQVYRRDGSIIWITEHARAVRDGTGKLLYYEGTVENITDRKRTELQLLQTTSELKAIFQALPDLYFRVDHDSTILDFKAGRRTDLYLEPEEFLGRRMTDVLPPPVATQFSGAIDRILSGEARVDLEYVLPMPDGEQTFEARLLPLLQTQIIAVIRNITKRKRAENELRQAEEKYRSIFENATEGIFQSSPSGSYISANPALARIYGYDSPQELQHHLTDIGRQLYVNPDRRQQFVHSILEQGQVTDFESQVYRKDGSVIWISENARAVRDRQGNILYFEGTVEDISARKQAELTIHYQAFHDLLTGLPNRALFDDRLNQALADARRYQHLLAVFFLDLDRFKVINDTLGHAIGDQLLQQVAQRLLPCLREIDTIARWGGDEFTLLLPHVQTPADSVKIAERLLASLKPPFSLKGHNLHITASLGIALYPHDGEDGTTLLRNADAALYRAKEEGRNGLYCYTPMLNSRGHELLALESELHKALEQQELDVYYQPQINAATGEILRLEALVRWQHSQLGLVSPQTFIGLAEENGLIMPIGQWVLETACHQCRQWQARGFPGLGTAVNLSVRQFQQPHLVQQVAETLQYTGLAADRLELEITETTAMQNVNLTRTLLHELDQMGVGIALDDFGSGYSSLNYLRQFPLHSIKIDRTFIQELPYSVQDQAIVKAVIALGRGLNLSVVAEGVESQSQLKVLRSLGCDIIQGYFFGPPIAAAAMTQLLEQCTCSESGQPLLPQPKAILH</sequence>
<dbReference type="FunFam" id="3.20.20.450:FF:000001">
    <property type="entry name" value="Cyclic di-GMP phosphodiesterase yahA"/>
    <property type="match status" value="1"/>
</dbReference>
<dbReference type="SUPFAM" id="SSF141868">
    <property type="entry name" value="EAL domain-like"/>
    <property type="match status" value="1"/>
</dbReference>
<feature type="domain" description="PAS" evidence="2">
    <location>
        <begin position="17"/>
        <end position="92"/>
    </location>
</feature>
<dbReference type="Pfam" id="PF13426">
    <property type="entry name" value="PAS_9"/>
    <property type="match status" value="2"/>
</dbReference>
<dbReference type="SMART" id="SM00052">
    <property type="entry name" value="EAL"/>
    <property type="match status" value="1"/>
</dbReference>
<feature type="domain" description="PAC" evidence="3">
    <location>
        <begin position="597"/>
        <end position="649"/>
    </location>
</feature>
<dbReference type="EMBL" id="CP001344">
    <property type="protein sequence ID" value="ACL45600.1"/>
    <property type="molecule type" value="Genomic_DNA"/>
</dbReference>
<dbReference type="InterPro" id="IPR001610">
    <property type="entry name" value="PAC"/>
</dbReference>
<dbReference type="STRING" id="395961.Cyan7425_3275"/>
<feature type="domain" description="PAC" evidence="3">
    <location>
        <begin position="222"/>
        <end position="273"/>
    </location>
</feature>
<evidence type="ECO:0000259" key="3">
    <source>
        <dbReference type="PROSITE" id="PS50113"/>
    </source>
</evidence>
<accession>B8HP13</accession>
<dbReference type="PANTHER" id="PTHR44757">
    <property type="entry name" value="DIGUANYLATE CYCLASE DGCP"/>
    <property type="match status" value="1"/>
</dbReference>
<dbReference type="InterPro" id="IPR000160">
    <property type="entry name" value="GGDEF_dom"/>
</dbReference>
<protein>
    <submittedName>
        <fullName evidence="6">Diguanylate cyclase/phosphodiesterase with PAS/PAC sensor(S)</fullName>
    </submittedName>
</protein>
<dbReference type="InterPro" id="IPR000700">
    <property type="entry name" value="PAS-assoc_C"/>
</dbReference>
<feature type="coiled-coil region" evidence="1">
    <location>
        <begin position="505"/>
        <end position="532"/>
    </location>
</feature>
<dbReference type="NCBIfam" id="TIGR00254">
    <property type="entry name" value="GGDEF"/>
    <property type="match status" value="1"/>
</dbReference>
<dbReference type="KEGG" id="cyn:Cyan7425_3275"/>
<dbReference type="AlphaFoldDB" id="B8HP13"/>
<organism evidence="6">
    <name type="scientific">Cyanothece sp. (strain PCC 7425 / ATCC 29141)</name>
    <dbReference type="NCBI Taxonomy" id="395961"/>
    <lineage>
        <taxon>Bacteria</taxon>
        <taxon>Bacillati</taxon>
        <taxon>Cyanobacteriota</taxon>
        <taxon>Cyanophyceae</taxon>
        <taxon>Gomontiellales</taxon>
        <taxon>Cyanothecaceae</taxon>
        <taxon>Cyanothece</taxon>
    </lineage>
</organism>
<dbReference type="InterPro" id="IPR001633">
    <property type="entry name" value="EAL_dom"/>
</dbReference>
<evidence type="ECO:0000313" key="6">
    <source>
        <dbReference type="EMBL" id="ACL45600.1"/>
    </source>
</evidence>
<dbReference type="Gene3D" id="3.20.20.450">
    <property type="entry name" value="EAL domain"/>
    <property type="match status" value="1"/>
</dbReference>
<feature type="domain" description="PAC" evidence="3">
    <location>
        <begin position="349"/>
        <end position="401"/>
    </location>
</feature>
<feature type="domain" description="PAS" evidence="2">
    <location>
        <begin position="148"/>
        <end position="218"/>
    </location>
</feature>
<dbReference type="Pfam" id="PF00563">
    <property type="entry name" value="EAL"/>
    <property type="match status" value="1"/>
</dbReference>
<dbReference type="SUPFAM" id="SSF55785">
    <property type="entry name" value="PYP-like sensor domain (PAS domain)"/>
    <property type="match status" value="5"/>
</dbReference>
<evidence type="ECO:0000259" key="2">
    <source>
        <dbReference type="PROSITE" id="PS50112"/>
    </source>
</evidence>
<dbReference type="InterPro" id="IPR035919">
    <property type="entry name" value="EAL_sf"/>
</dbReference>
<reference evidence="6" key="1">
    <citation type="submission" date="2009-01" db="EMBL/GenBank/DDBJ databases">
        <title>Complete sequence of chromosome Cyanothece sp. PCC 7425.</title>
        <authorList>
            <consortium name="US DOE Joint Genome Institute"/>
            <person name="Lucas S."/>
            <person name="Copeland A."/>
            <person name="Lapidus A."/>
            <person name="Glavina del Rio T."/>
            <person name="Dalin E."/>
            <person name="Tice H."/>
            <person name="Bruce D."/>
            <person name="Goodwin L."/>
            <person name="Pitluck S."/>
            <person name="Sims D."/>
            <person name="Meineke L."/>
            <person name="Brettin T."/>
            <person name="Detter J.C."/>
            <person name="Han C."/>
            <person name="Larimer F."/>
            <person name="Land M."/>
            <person name="Hauser L."/>
            <person name="Kyrpides N."/>
            <person name="Ovchinnikova G."/>
            <person name="Liberton M."/>
            <person name="Stoeckel J."/>
            <person name="Banerjee A."/>
            <person name="Singh A."/>
            <person name="Page L."/>
            <person name="Sato H."/>
            <person name="Zhao L."/>
            <person name="Sherman L."/>
            <person name="Pakrasi H."/>
            <person name="Richardson P."/>
        </authorList>
    </citation>
    <scope>NUCLEOTIDE SEQUENCE</scope>
    <source>
        <strain evidence="6">PCC 7425</strain>
    </source>
</reference>
<dbReference type="CDD" id="cd01949">
    <property type="entry name" value="GGDEF"/>
    <property type="match status" value="1"/>
</dbReference>
<dbReference type="PROSITE" id="PS50883">
    <property type="entry name" value="EAL"/>
    <property type="match status" value="1"/>
</dbReference>
<dbReference type="Pfam" id="PF00990">
    <property type="entry name" value="GGDEF"/>
    <property type="match status" value="1"/>
</dbReference>
<keyword evidence="1" id="KW-0175">Coiled coil</keyword>
<dbReference type="eggNOG" id="COG5001">
    <property type="taxonomic scope" value="Bacteria"/>
</dbReference>
<dbReference type="SMART" id="SM00091">
    <property type="entry name" value="PAS"/>
    <property type="match status" value="5"/>
</dbReference>
<dbReference type="FunFam" id="3.30.70.270:FF:000001">
    <property type="entry name" value="Diguanylate cyclase domain protein"/>
    <property type="match status" value="1"/>
</dbReference>
<dbReference type="PROSITE" id="PS50112">
    <property type="entry name" value="PAS"/>
    <property type="match status" value="5"/>
</dbReference>
<dbReference type="Pfam" id="PF08447">
    <property type="entry name" value="PAS_3"/>
    <property type="match status" value="2"/>
</dbReference>
<evidence type="ECO:0000256" key="1">
    <source>
        <dbReference type="SAM" id="Coils"/>
    </source>
</evidence>
<feature type="domain" description="PAS" evidence="2">
    <location>
        <begin position="522"/>
        <end position="563"/>
    </location>
</feature>
<feature type="domain" description="PAS" evidence="2">
    <location>
        <begin position="402"/>
        <end position="472"/>
    </location>
</feature>
<dbReference type="InterPro" id="IPR013655">
    <property type="entry name" value="PAS_fold_3"/>
</dbReference>
<dbReference type="InterPro" id="IPR052155">
    <property type="entry name" value="Biofilm_reg_signaling"/>
</dbReference>
<dbReference type="CDD" id="cd00130">
    <property type="entry name" value="PAS"/>
    <property type="match status" value="5"/>
</dbReference>
<dbReference type="InterPro" id="IPR000014">
    <property type="entry name" value="PAS"/>
</dbReference>
<dbReference type="SMART" id="SM00267">
    <property type="entry name" value="GGDEF"/>
    <property type="match status" value="1"/>
</dbReference>
<dbReference type="PROSITE" id="PS50113">
    <property type="entry name" value="PAC"/>
    <property type="match status" value="4"/>
</dbReference>
<dbReference type="CDD" id="cd01948">
    <property type="entry name" value="EAL"/>
    <property type="match status" value="1"/>
</dbReference>
<dbReference type="PROSITE" id="PS50887">
    <property type="entry name" value="GGDEF"/>
    <property type="match status" value="1"/>
</dbReference>
<dbReference type="Gene3D" id="3.30.450.20">
    <property type="entry name" value="PAS domain"/>
    <property type="match status" value="5"/>
</dbReference>
<dbReference type="InterPro" id="IPR029787">
    <property type="entry name" value="Nucleotide_cyclase"/>
</dbReference>
<dbReference type="SMART" id="SM00086">
    <property type="entry name" value="PAC"/>
    <property type="match status" value="4"/>
</dbReference>
<dbReference type="InterPro" id="IPR013656">
    <property type="entry name" value="PAS_4"/>
</dbReference>
<name>B8HP13_CYAP4</name>
<feature type="domain" description="PAC" evidence="3">
    <location>
        <begin position="95"/>
        <end position="147"/>
    </location>
</feature>
<feature type="domain" description="GGDEF" evidence="5">
    <location>
        <begin position="681"/>
        <end position="814"/>
    </location>
</feature>
<dbReference type="SUPFAM" id="SSF55073">
    <property type="entry name" value="Nucleotide cyclase"/>
    <property type="match status" value="1"/>
</dbReference>
<dbReference type="NCBIfam" id="TIGR00229">
    <property type="entry name" value="sensory_box"/>
    <property type="match status" value="4"/>
</dbReference>
<dbReference type="InterPro" id="IPR035965">
    <property type="entry name" value="PAS-like_dom_sf"/>
</dbReference>
<dbReference type="Pfam" id="PF08448">
    <property type="entry name" value="PAS_4"/>
    <property type="match status" value="1"/>
</dbReference>
<evidence type="ECO:0000259" key="4">
    <source>
        <dbReference type="PROSITE" id="PS50883"/>
    </source>
</evidence>
<dbReference type="PANTHER" id="PTHR44757:SF2">
    <property type="entry name" value="BIOFILM ARCHITECTURE MAINTENANCE PROTEIN MBAA"/>
    <property type="match status" value="1"/>
</dbReference>
<dbReference type="InterPro" id="IPR043128">
    <property type="entry name" value="Rev_trsase/Diguanyl_cyclase"/>
</dbReference>
<feature type="domain" description="EAL" evidence="4">
    <location>
        <begin position="823"/>
        <end position="1077"/>
    </location>
</feature>
<evidence type="ECO:0000259" key="5">
    <source>
        <dbReference type="PROSITE" id="PS50887"/>
    </source>
</evidence>
<proteinExistence type="predicted"/>
<gene>
    <name evidence="6" type="ordered locus">Cyan7425_3275</name>
</gene>
<dbReference type="Gene3D" id="3.30.70.270">
    <property type="match status" value="1"/>
</dbReference>
<dbReference type="OrthoDB" id="425396at2"/>
<dbReference type="HOGENOM" id="CLU_000445_70_20_3"/>